<evidence type="ECO:0000313" key="3">
    <source>
        <dbReference type="EMBL" id="SUO96090.1"/>
    </source>
</evidence>
<dbReference type="Pfam" id="PF18821">
    <property type="entry name" value="LPD7"/>
    <property type="match status" value="1"/>
</dbReference>
<evidence type="ECO:0000256" key="1">
    <source>
        <dbReference type="SAM" id="MobiDB-lite"/>
    </source>
</evidence>
<feature type="region of interest" description="Disordered" evidence="1">
    <location>
        <begin position="1"/>
        <end position="88"/>
    </location>
</feature>
<evidence type="ECO:0000259" key="2">
    <source>
        <dbReference type="Pfam" id="PF18821"/>
    </source>
</evidence>
<feature type="compositionally biased region" description="Basic and acidic residues" evidence="1">
    <location>
        <begin position="208"/>
        <end position="228"/>
    </location>
</feature>
<proteinExistence type="predicted"/>
<feature type="compositionally biased region" description="Basic and acidic residues" evidence="1">
    <location>
        <begin position="57"/>
        <end position="87"/>
    </location>
</feature>
<dbReference type="AlphaFoldDB" id="A0A380MU18"/>
<dbReference type="RefSeq" id="WP_072577493.1">
    <property type="nucleotide sequence ID" value="NZ_LWHB01000188.1"/>
</dbReference>
<gene>
    <name evidence="3" type="ORF">NCTC13337_01711</name>
</gene>
<reference evidence="3 4" key="1">
    <citation type="submission" date="2018-06" db="EMBL/GenBank/DDBJ databases">
        <authorList>
            <consortium name="Pathogen Informatics"/>
            <person name="Doyle S."/>
        </authorList>
    </citation>
    <scope>NUCLEOTIDE SEQUENCE [LARGE SCALE GENOMIC DNA]</scope>
    <source>
        <strain evidence="3 4">NCTC13337</strain>
    </source>
</reference>
<organism evidence="3 4">
    <name type="scientific">Suttonella ornithocola</name>
    <dbReference type="NCBI Taxonomy" id="279832"/>
    <lineage>
        <taxon>Bacteria</taxon>
        <taxon>Pseudomonadati</taxon>
        <taxon>Pseudomonadota</taxon>
        <taxon>Gammaproteobacteria</taxon>
        <taxon>Cardiobacteriales</taxon>
        <taxon>Cardiobacteriaceae</taxon>
        <taxon>Suttonella</taxon>
    </lineage>
</organism>
<accession>A0A380MU18</accession>
<dbReference type="Proteomes" id="UP000254601">
    <property type="component" value="Unassembled WGS sequence"/>
</dbReference>
<sequence>MADNLNQDQTELEHDKEREKALKEQREREAREKEERQKHDFLPPLDEKRPHPTAPTENKETEKPAPKEDKQESSDKAEKEKHNDEKQGGTVDLNYTFIRFNRDNAYEEIKKPFYNLSRIGEEAQFVNRNDNSKITIKKDSIVIDNSPQNIAAALDIAEDKGWEVIKIKGGDKQYKAEMWFQASMRGLETTGYEPSEIDLKRLLGAQERERRANEEQAERLDTDLDIKPIPETPTQETPAQETPAQETPAQEAPAQEAPAQEAPAQEAPAQETPAQETPAQEIDAEKAEKLNQNTQISKELLDTQFERKLTKTEQAELQALLQNEDFAKAYESQAQFRAIKDFDNYSEIPNFGKNEMVEYTTALKEYADNKVYDDLRSLINDPTNKEIKAEIEKRREWSGYYNEPYKKELSTLAEKVIDELHNHPTADTKLKIDTYSDLSAKINAKHAALSSYS</sequence>
<dbReference type="EMBL" id="UHIC01000001">
    <property type="protein sequence ID" value="SUO96090.1"/>
    <property type="molecule type" value="Genomic_DNA"/>
</dbReference>
<feature type="compositionally biased region" description="Low complexity" evidence="1">
    <location>
        <begin position="232"/>
        <end position="281"/>
    </location>
</feature>
<evidence type="ECO:0000313" key="4">
    <source>
        <dbReference type="Proteomes" id="UP000254601"/>
    </source>
</evidence>
<protein>
    <recommendedName>
        <fullName evidence="2">Large polyvalent protein-associated domain-containing protein</fullName>
    </recommendedName>
</protein>
<keyword evidence="4" id="KW-1185">Reference proteome</keyword>
<name>A0A380MU18_9GAMM</name>
<feature type="domain" description="Large polyvalent protein-associated" evidence="2">
    <location>
        <begin position="123"/>
        <end position="200"/>
    </location>
</feature>
<feature type="region of interest" description="Disordered" evidence="1">
    <location>
        <begin position="208"/>
        <end position="284"/>
    </location>
</feature>
<dbReference type="InterPro" id="IPR040677">
    <property type="entry name" value="LPD7"/>
</dbReference>
<feature type="compositionally biased region" description="Basic and acidic residues" evidence="1">
    <location>
        <begin position="11"/>
        <end position="50"/>
    </location>
</feature>